<gene>
    <name evidence="1" type="ORF">O0S08_49745</name>
</gene>
<dbReference type="InterPro" id="IPR004155">
    <property type="entry name" value="PBS_lyase_HEAT"/>
</dbReference>
<dbReference type="Proteomes" id="UP001164459">
    <property type="component" value="Chromosome"/>
</dbReference>
<dbReference type="PANTHER" id="PTHR12697:SF5">
    <property type="entry name" value="DEOXYHYPUSINE HYDROXYLASE"/>
    <property type="match status" value="1"/>
</dbReference>
<evidence type="ECO:0000313" key="1">
    <source>
        <dbReference type="EMBL" id="WAS94270.1"/>
    </source>
</evidence>
<name>A0ABY7H5B9_9BACT</name>
<evidence type="ECO:0000313" key="2">
    <source>
        <dbReference type="Proteomes" id="UP001164459"/>
    </source>
</evidence>
<dbReference type="Gene3D" id="1.25.10.10">
    <property type="entry name" value="Leucine-rich Repeat Variant"/>
    <property type="match status" value="2"/>
</dbReference>
<dbReference type="InterPro" id="IPR016024">
    <property type="entry name" value="ARM-type_fold"/>
</dbReference>
<dbReference type="SMART" id="SM00567">
    <property type="entry name" value="EZ_HEAT"/>
    <property type="match status" value="5"/>
</dbReference>
<accession>A0ABY7H5B9</accession>
<organism evidence="1 2">
    <name type="scientific">Nannocystis punicea</name>
    <dbReference type="NCBI Taxonomy" id="2995304"/>
    <lineage>
        <taxon>Bacteria</taxon>
        <taxon>Pseudomonadati</taxon>
        <taxon>Myxococcota</taxon>
        <taxon>Polyangia</taxon>
        <taxon>Nannocystales</taxon>
        <taxon>Nannocystaceae</taxon>
        <taxon>Nannocystis</taxon>
    </lineage>
</organism>
<dbReference type="SUPFAM" id="SSF48371">
    <property type="entry name" value="ARM repeat"/>
    <property type="match status" value="1"/>
</dbReference>
<dbReference type="PANTHER" id="PTHR12697">
    <property type="entry name" value="PBS LYASE HEAT-LIKE PROTEIN"/>
    <property type="match status" value="1"/>
</dbReference>
<dbReference type="Pfam" id="PF13646">
    <property type="entry name" value="HEAT_2"/>
    <property type="match status" value="2"/>
</dbReference>
<dbReference type="EMBL" id="CP114040">
    <property type="protein sequence ID" value="WAS94270.1"/>
    <property type="molecule type" value="Genomic_DNA"/>
</dbReference>
<protein>
    <submittedName>
        <fullName evidence="1">HEAT repeat domain-containing protein</fullName>
    </submittedName>
</protein>
<dbReference type="RefSeq" id="WP_269036607.1">
    <property type="nucleotide sequence ID" value="NZ_CP114040.1"/>
</dbReference>
<keyword evidence="2" id="KW-1185">Reference proteome</keyword>
<reference evidence="1" key="1">
    <citation type="submission" date="2022-11" db="EMBL/GenBank/DDBJ databases">
        <title>Minimal conservation of predation-associated metabolite biosynthetic gene clusters underscores biosynthetic potential of Myxococcota including descriptions for ten novel species: Archangium lansinium sp. nov., Myxococcus landrumus sp. nov., Nannocystis bai.</title>
        <authorList>
            <person name="Ahearne A."/>
            <person name="Stevens C."/>
            <person name="Dowd S."/>
        </authorList>
    </citation>
    <scope>NUCLEOTIDE SEQUENCE</scope>
    <source>
        <strain evidence="1">Fl3</strain>
    </source>
</reference>
<proteinExistence type="predicted"/>
<sequence length="226" mass="24913">MKDFRATMEEIGTPQDCSRLWQYGIETYEDLLALAEGEHDVDLRRSACWYLARLGGERAFTAFARCLEAEEERVRCGAALSLGELGGEQAMERLIQCLEADPDADVRWFAAHGLGEIGDKRAFVALRTVLRRSEEDPRVRGMAAEALAYIGDRRGVGELVKVLGDPSPELRYWVVFALGQIGNASLIPKLLPMLEDHASTPEFGSVADEVAATIEILKEKEGENGG</sequence>
<dbReference type="InterPro" id="IPR011989">
    <property type="entry name" value="ARM-like"/>
</dbReference>